<name>A0A1D3JCJ6_PLAOA</name>
<feature type="compositionally biased region" description="Low complexity" evidence="1">
    <location>
        <begin position="258"/>
        <end position="269"/>
    </location>
</feature>
<feature type="region of interest" description="Disordered" evidence="1">
    <location>
        <begin position="250"/>
        <end position="269"/>
    </location>
</feature>
<dbReference type="VEuPathDB" id="PlasmoDB:POWCR01_000086800"/>
<dbReference type="VEuPathDB" id="PlasmoDB:PocGH01_00118200"/>
<dbReference type="AlphaFoldDB" id="A0A1D3JCJ6"/>
<dbReference type="OrthoDB" id="383226at2759"/>
<gene>
    <name evidence="2" type="primary">PocGH01_00118200</name>
    <name evidence="2" type="ORF">POCGH01_00118200</name>
</gene>
<organism evidence="2 3">
    <name type="scientific">Plasmodium ovale</name>
    <name type="common">malaria parasite P. ovale</name>
    <dbReference type="NCBI Taxonomy" id="36330"/>
    <lineage>
        <taxon>Eukaryota</taxon>
        <taxon>Sar</taxon>
        <taxon>Alveolata</taxon>
        <taxon>Apicomplexa</taxon>
        <taxon>Aconoidasida</taxon>
        <taxon>Haemosporida</taxon>
        <taxon>Plasmodiidae</taxon>
        <taxon>Plasmodium</taxon>
        <taxon>Plasmodium (Plasmodium)</taxon>
    </lineage>
</organism>
<reference evidence="2 3" key="1">
    <citation type="submission" date="2016-06" db="EMBL/GenBank/DDBJ databases">
        <authorList>
            <consortium name="Pathogen Informatics"/>
        </authorList>
    </citation>
    <scope>NUCLEOTIDE SEQUENCE [LARGE SCALE GENOMIC DNA]</scope>
    <source>
        <strain evidence="2">PocGH01</strain>
    </source>
</reference>
<evidence type="ECO:0000313" key="3">
    <source>
        <dbReference type="Proteomes" id="UP000242942"/>
    </source>
</evidence>
<protein>
    <submittedName>
        <fullName evidence="2">PIR protein</fullName>
    </submittedName>
</protein>
<dbReference type="Pfam" id="PF05795">
    <property type="entry name" value="Plasmodium_Vir"/>
    <property type="match status" value="1"/>
</dbReference>
<keyword evidence="3" id="KW-1185">Reference proteome</keyword>
<evidence type="ECO:0000313" key="2">
    <source>
        <dbReference type="EMBL" id="SBT83404.1"/>
    </source>
</evidence>
<dbReference type="EMBL" id="FLRI01000101">
    <property type="protein sequence ID" value="SBT83404.1"/>
    <property type="molecule type" value="Genomic_DNA"/>
</dbReference>
<dbReference type="Proteomes" id="UP000242942">
    <property type="component" value="Unassembled WGS sequence"/>
</dbReference>
<evidence type="ECO:0000256" key="1">
    <source>
        <dbReference type="SAM" id="MobiDB-lite"/>
    </source>
</evidence>
<accession>A0A1D3JCJ6</accession>
<sequence length="346" mass="40206">MGTEEDPDITGLHANVIYSKLDRASNDYINDSNVFWSSVIAKHVMNELSIFPTLAKGFYHTSNMKDNDISYNERWNYLYFWSGLKFLESSNDFSFSNFMDLIKMVRSVNDKKGVTYDDDMLKISANKFKDLKNIYDYLQNYVTIHLKIGSFKDIPCTARYKDYVTKTHDLYKNEKERCQSNYTDNYCKVINRFVREYDKNNIKKLTCTGTKPMEVRRAVRDSRDLHVSPDFTFQLSSRDQGAQALYLQSTRDQTDGMSPSTWDTSSSSGSTNTISIFLPLLGTVSILFVWFKFSPLGPWLYNSIFSKQITRMSAEEEGAHEILENPYSFGHRNTQEIEHNIAYHSM</sequence>
<dbReference type="InterPro" id="IPR008780">
    <property type="entry name" value="Plasmodium_Vir"/>
</dbReference>
<proteinExistence type="predicted"/>